<keyword evidence="4" id="KW-1185">Reference proteome</keyword>
<sequence length="349" mass="39204">MKTAEVMRRLGEIADQQWGLVTTAQAVREGVTGVDLQRARKAGAITTVRRAVYRVAGAPEDSRDQVRAAWLASEPRRFSYERLKDEDPVVVTGATAAWLHDAGDLNPEPYELTSVRRRQSRSQEVRYRRAEIDSADVQLVDGLPVTTPQATVIDLMRRGEDVSLVADVLREIADDMDFPVEDFRKRLLRCIPEDRADRLLIESGIDEESRRARLASSTQTRDAMGGILSYFNKSFSESYGRIFAKHAFKDISDLGGVGIIPAVRLPRYDLNVLQNSLPSSEEWARSLGSTDDWRKAIDDVARRQMSGLDEMLSQMKYKNAAQWMRNTDHAGGREAEVDELGEGEVTSDE</sequence>
<dbReference type="Proteomes" id="UP000053171">
    <property type="component" value="Unassembled WGS sequence"/>
</dbReference>
<dbReference type="SUPFAM" id="SSF160887">
    <property type="entry name" value="Rv2827c C-terminal domain-like"/>
    <property type="match status" value="1"/>
</dbReference>
<feature type="domain" description="AbiEi antitoxin N-terminal" evidence="2">
    <location>
        <begin position="9"/>
        <end position="56"/>
    </location>
</feature>
<evidence type="ECO:0000259" key="2">
    <source>
        <dbReference type="Pfam" id="PF13338"/>
    </source>
</evidence>
<dbReference type="EMBL" id="LJBJ02000008">
    <property type="protein sequence ID" value="OAX52093.1"/>
    <property type="molecule type" value="Genomic_DNA"/>
</dbReference>
<name>A0A199NU17_9MICC</name>
<protein>
    <submittedName>
        <fullName evidence="3">Uncharacterized protein</fullName>
    </submittedName>
</protein>
<organism evidence="3 4">
    <name type="scientific">Rothia kristinae</name>
    <dbReference type="NCBI Taxonomy" id="37923"/>
    <lineage>
        <taxon>Bacteria</taxon>
        <taxon>Bacillati</taxon>
        <taxon>Actinomycetota</taxon>
        <taxon>Actinomycetes</taxon>
        <taxon>Micrococcales</taxon>
        <taxon>Micrococcaceae</taxon>
        <taxon>Rothia</taxon>
    </lineage>
</organism>
<feature type="domain" description="AbiEi antitoxin C-terminal" evidence="1">
    <location>
        <begin position="93"/>
        <end position="177"/>
    </location>
</feature>
<dbReference type="InterPro" id="IPR018547">
    <property type="entry name" value="AbiEi_C"/>
</dbReference>
<reference evidence="3" key="1">
    <citation type="submission" date="2016-06" db="EMBL/GenBank/DDBJ databases">
        <title>Identification of putative biosynthetic pathways for the production of bioactive secondary metabolites by the marine actinomycete Kocuria kristinae RUTW2-3.</title>
        <authorList>
            <person name="Waterworth S.C."/>
            <person name="Walmsley T.A."/>
            <person name="Matongo T."/>
            <person name="Davies-Coleman M.T."/>
            <person name="Dorrington R.A."/>
        </authorList>
    </citation>
    <scope>NUCLEOTIDE SEQUENCE [LARGE SCALE GENOMIC DNA]</scope>
    <source>
        <strain evidence="3">RUTW2-3</strain>
    </source>
</reference>
<comment type="caution">
    <text evidence="3">The sequence shown here is derived from an EMBL/GenBank/DDBJ whole genome shotgun (WGS) entry which is preliminary data.</text>
</comment>
<dbReference type="InterPro" id="IPR025159">
    <property type="entry name" value="AbiEi_N"/>
</dbReference>
<evidence type="ECO:0000259" key="1">
    <source>
        <dbReference type="Pfam" id="PF09407"/>
    </source>
</evidence>
<dbReference type="RefSeq" id="WP_081275485.1">
    <property type="nucleotide sequence ID" value="NZ_LJBJ02000008.1"/>
</dbReference>
<proteinExistence type="predicted"/>
<accession>A0A199NU17</accession>
<evidence type="ECO:0000313" key="3">
    <source>
        <dbReference type="EMBL" id="OAX52093.1"/>
    </source>
</evidence>
<dbReference type="AlphaFoldDB" id="A0A199NU17"/>
<gene>
    <name evidence="3" type="ORF">AN277_0205495</name>
</gene>
<evidence type="ECO:0000313" key="4">
    <source>
        <dbReference type="Proteomes" id="UP000053171"/>
    </source>
</evidence>
<dbReference type="Pfam" id="PF09407">
    <property type="entry name" value="AbiEi_1"/>
    <property type="match status" value="1"/>
</dbReference>
<dbReference type="Pfam" id="PF13338">
    <property type="entry name" value="AbiEi_4"/>
    <property type="match status" value="1"/>
</dbReference>